<dbReference type="Gene3D" id="1.10.10.2840">
    <property type="entry name" value="PucR C-terminal helix-turn-helix domain"/>
    <property type="match status" value="1"/>
</dbReference>
<dbReference type="PANTHER" id="PTHR33744">
    <property type="entry name" value="CARBOHYDRATE DIACID REGULATOR"/>
    <property type="match status" value="1"/>
</dbReference>
<dbReference type="InterPro" id="IPR042070">
    <property type="entry name" value="PucR_C-HTH_sf"/>
</dbReference>
<proteinExistence type="predicted"/>
<dbReference type="InterPro" id="IPR051448">
    <property type="entry name" value="CdaR-like_regulators"/>
</dbReference>
<feature type="domain" description="PucR C-terminal helix-turn-helix" evidence="2">
    <location>
        <begin position="438"/>
        <end position="487"/>
    </location>
</feature>
<keyword evidence="4" id="KW-1185">Reference proteome</keyword>
<sequence>MSVTMWDVFDDPVFRQCEPLIAAGRSGMDCAVRWAYTEERYDVTRFLSGGELLIIEGSALAVLDDEALRGYVDALAEAKVSGLAIELVDYFKEVPTVLASEADARELPVIGLRRRAPFVMLCQQINTRIVREQMLSTIELDTLSTTLRRGLSNATSAKAVADVLFRVLGEPVVIFNTECEPIASTGMEDESADSWKDQSFLMIPAFSSGSPVATVGISQQFSVIDTPVRNIIRTELNRCLPSFIPQSIEFKIRMKLLAGARDGVCARNAEIADGEEMMNALGFLKSSLCFVFAIVFSAPGMRVPRFAERLRAANRNDDGRADTLFLMEGNAIYGCFLSDDAYTHSAGFNERCRTLLATFPSPDVWVVAGVSTTGASGLLNGMAALRHMVAAGRPNWGHITPLNDGVYERMLDMERTRDAVDMFIGQIAGRLLPNDATLVDTLRVLAESNGSKTEACVRLGVKRQTLYNRLDKVTELTGIEQRDHKAWNSLLTVARLIATRRNCE</sequence>
<protein>
    <submittedName>
        <fullName evidence="3">Purine catabolism regulatory protein-like protein</fullName>
    </submittedName>
</protein>
<dbReference type="EMBL" id="JGZK01000026">
    <property type="protein sequence ID" value="KFI81900.1"/>
    <property type="molecule type" value="Genomic_DNA"/>
</dbReference>
<dbReference type="Pfam" id="PF13556">
    <property type="entry name" value="HTH_30"/>
    <property type="match status" value="1"/>
</dbReference>
<dbReference type="Proteomes" id="UP000028984">
    <property type="component" value="Unassembled WGS sequence"/>
</dbReference>
<reference evidence="3 4" key="1">
    <citation type="submission" date="2014-03" db="EMBL/GenBank/DDBJ databases">
        <title>Genomics of Bifidobacteria.</title>
        <authorList>
            <person name="Ventura M."/>
            <person name="Milani C."/>
            <person name="Lugli G.A."/>
        </authorList>
    </citation>
    <scope>NUCLEOTIDE SEQUENCE [LARGE SCALE GENOMIC DNA]</scope>
    <source>
        <strain evidence="3 4">DSM 23975</strain>
    </source>
</reference>
<dbReference type="OrthoDB" id="2973014at2"/>
<evidence type="ECO:0000313" key="4">
    <source>
        <dbReference type="Proteomes" id="UP000028984"/>
    </source>
</evidence>
<dbReference type="RefSeq" id="WP_044090145.1">
    <property type="nucleotide sequence ID" value="NZ_JDUW01000020.1"/>
</dbReference>
<feature type="domain" description="Purine catabolism PurC-like" evidence="1">
    <location>
        <begin position="7"/>
        <end position="129"/>
    </location>
</feature>
<dbReference type="InterPro" id="IPR025736">
    <property type="entry name" value="PucR_C-HTH_dom"/>
</dbReference>
<dbReference type="InterPro" id="IPR012914">
    <property type="entry name" value="PucR_dom"/>
</dbReference>
<name>A0A087CF50_9BIFI</name>
<dbReference type="STRING" id="1437610.BREU_2164"/>
<organism evidence="3 4">
    <name type="scientific">Bifidobacterium reuteri DSM 23975</name>
    <dbReference type="NCBI Taxonomy" id="1437610"/>
    <lineage>
        <taxon>Bacteria</taxon>
        <taxon>Bacillati</taxon>
        <taxon>Actinomycetota</taxon>
        <taxon>Actinomycetes</taxon>
        <taxon>Bifidobacteriales</taxon>
        <taxon>Bifidobacteriaceae</taxon>
        <taxon>Bifidobacterium</taxon>
    </lineage>
</organism>
<gene>
    <name evidence="3" type="ORF">BREU_2164</name>
</gene>
<dbReference type="AlphaFoldDB" id="A0A087CF50"/>
<evidence type="ECO:0000259" key="1">
    <source>
        <dbReference type="Pfam" id="PF07905"/>
    </source>
</evidence>
<evidence type="ECO:0000259" key="2">
    <source>
        <dbReference type="Pfam" id="PF13556"/>
    </source>
</evidence>
<accession>A0A087CF50</accession>
<comment type="caution">
    <text evidence="3">The sequence shown here is derived from an EMBL/GenBank/DDBJ whole genome shotgun (WGS) entry which is preliminary data.</text>
</comment>
<evidence type="ECO:0000313" key="3">
    <source>
        <dbReference type="EMBL" id="KFI81900.1"/>
    </source>
</evidence>
<dbReference type="eggNOG" id="COG2508">
    <property type="taxonomic scope" value="Bacteria"/>
</dbReference>
<dbReference type="Pfam" id="PF07905">
    <property type="entry name" value="PucR"/>
    <property type="match status" value="1"/>
</dbReference>